<reference evidence="2" key="1">
    <citation type="journal article" date="2016" name="Mol. Ecol. Resour.">
        <title>Evaluation of the impact of RNA preservation methods of spiders for de novo transcriptome assembly.</title>
        <authorList>
            <person name="Kono N."/>
            <person name="Nakamura H."/>
            <person name="Ito Y."/>
            <person name="Tomita M."/>
            <person name="Arakawa K."/>
        </authorList>
    </citation>
    <scope>NUCLEOTIDE SEQUENCE</scope>
    <source>
        <tissue evidence="2">Whole body</tissue>
    </source>
</reference>
<dbReference type="PANTHER" id="PTHR24413">
    <property type="entry name" value="SPECKLE-TYPE POZ PROTEIN"/>
    <property type="match status" value="1"/>
</dbReference>
<dbReference type="EMBL" id="IAAA01043023">
    <property type="protein sequence ID" value="LAA10705.1"/>
    <property type="molecule type" value="mRNA"/>
</dbReference>
<dbReference type="InterPro" id="IPR000210">
    <property type="entry name" value="BTB/POZ_dom"/>
</dbReference>
<organism evidence="2">
    <name type="scientific">Parasteatoda tepidariorum</name>
    <name type="common">Common house spider</name>
    <name type="synonym">Achaearanea tepidariorum</name>
    <dbReference type="NCBI Taxonomy" id="114398"/>
    <lineage>
        <taxon>Eukaryota</taxon>
        <taxon>Metazoa</taxon>
        <taxon>Ecdysozoa</taxon>
        <taxon>Arthropoda</taxon>
        <taxon>Chelicerata</taxon>
        <taxon>Arachnida</taxon>
        <taxon>Araneae</taxon>
        <taxon>Araneomorphae</taxon>
        <taxon>Entelegynae</taxon>
        <taxon>Araneoidea</taxon>
        <taxon>Theridiidae</taxon>
        <taxon>Parasteatoda</taxon>
    </lineage>
</organism>
<dbReference type="InterPro" id="IPR011333">
    <property type="entry name" value="SKP1/BTB/POZ_sf"/>
</dbReference>
<protein>
    <submittedName>
        <fullName evidence="2">Speckle-type POZ protein</fullName>
    </submittedName>
</protein>
<proteinExistence type="evidence at transcript level"/>
<evidence type="ECO:0000313" key="2">
    <source>
        <dbReference type="EMBL" id="LAA10705.1"/>
    </source>
</evidence>
<sequence>MFNHDTSESASNIIVIPDIRAEIMNDLLLYLYSGVTIIHDFDDACDLYYAAAKYEVLPLRDACKMELLVHLKVDNACQMLCLANRLGDESFKDNILKIIKENGII</sequence>
<dbReference type="AlphaFoldDB" id="A0A2L2YTP4"/>
<accession>A0A2L2YTP4</accession>
<dbReference type="OrthoDB" id="6419105at2759"/>
<feature type="domain" description="BTB" evidence="1">
    <location>
        <begin position="1"/>
        <end position="68"/>
    </location>
</feature>
<dbReference type="Pfam" id="PF00651">
    <property type="entry name" value="BTB"/>
    <property type="match status" value="1"/>
</dbReference>
<dbReference type="Gene3D" id="3.30.710.10">
    <property type="entry name" value="Potassium Channel Kv1.1, Chain A"/>
    <property type="match status" value="1"/>
</dbReference>
<dbReference type="SUPFAM" id="SSF54695">
    <property type="entry name" value="POZ domain"/>
    <property type="match status" value="1"/>
</dbReference>
<name>A0A2L2YTP4_PARTP</name>
<dbReference type="CDD" id="cd18186">
    <property type="entry name" value="BTB_POZ_ZBTB_KLHL-like"/>
    <property type="match status" value="1"/>
</dbReference>
<evidence type="ECO:0000259" key="1">
    <source>
        <dbReference type="Pfam" id="PF00651"/>
    </source>
</evidence>